<gene>
    <name evidence="8" type="ORF">PACLA_8A049685</name>
</gene>
<keyword evidence="4" id="KW-1015">Disulfide bond</keyword>
<dbReference type="PROSITE" id="PS00289">
    <property type="entry name" value="PTX_1"/>
    <property type="match status" value="1"/>
</dbReference>
<name>A0A6S7JZ45_PARCT</name>
<evidence type="ECO:0000256" key="4">
    <source>
        <dbReference type="ARBA" id="ARBA00023157"/>
    </source>
</evidence>
<accession>A0A6S7JZ45</accession>
<comment type="cofactor">
    <cofactor evidence="1">
        <name>Ca(2+)</name>
        <dbReference type="ChEBI" id="CHEBI:29108"/>
    </cofactor>
</comment>
<evidence type="ECO:0000256" key="3">
    <source>
        <dbReference type="ARBA" id="ARBA00022837"/>
    </source>
</evidence>
<dbReference type="PANTHER" id="PTHR19277:SF125">
    <property type="entry name" value="B6"/>
    <property type="match status" value="1"/>
</dbReference>
<dbReference type="EMBL" id="CACRXK020020262">
    <property type="protein sequence ID" value="CAB4034610.1"/>
    <property type="molecule type" value="Genomic_DNA"/>
</dbReference>
<evidence type="ECO:0000256" key="5">
    <source>
        <dbReference type="ARBA" id="ARBA00023180"/>
    </source>
</evidence>
<keyword evidence="5" id="KW-0325">Glycoprotein</keyword>
<dbReference type="GO" id="GO:0046872">
    <property type="term" value="F:metal ion binding"/>
    <property type="evidence" value="ECO:0007669"/>
    <property type="project" value="UniProtKB-KW"/>
</dbReference>
<dbReference type="Pfam" id="PF00354">
    <property type="entry name" value="Pentaxin"/>
    <property type="match status" value="1"/>
</dbReference>
<feature type="domain" description="Pentraxin (PTX)" evidence="7">
    <location>
        <begin position="1"/>
        <end position="134"/>
    </location>
</feature>
<keyword evidence="3" id="KW-0106">Calcium</keyword>
<evidence type="ECO:0000313" key="9">
    <source>
        <dbReference type="Proteomes" id="UP001152795"/>
    </source>
</evidence>
<keyword evidence="2" id="KW-0479">Metal-binding</keyword>
<dbReference type="PROSITE" id="PS51828">
    <property type="entry name" value="PTX_2"/>
    <property type="match status" value="1"/>
</dbReference>
<dbReference type="Gene3D" id="2.60.120.200">
    <property type="match status" value="1"/>
</dbReference>
<evidence type="ECO:0000256" key="2">
    <source>
        <dbReference type="ARBA" id="ARBA00022723"/>
    </source>
</evidence>
<sequence>MLIGQLYDAVFPIPPIHDDHWHHVCTTWNSTNGHVNIFVDGALRTYPGKSYFKGVKVIPNGTFTIGYHRIDESEFGYSGKISQLNVWNHVLPSNKIQAIAKNCTMDHSTGGNVLKWGLSFAPTEQDTAEPRACSQRDQMESDYDLNFPGQGTKPYASLMLKQSLTKCTISWWLKTTWIPTTDTPVITILSAYHSTERDTLFVGIRSTSTIHFEQSGGEK</sequence>
<reference evidence="8" key="1">
    <citation type="submission" date="2020-04" db="EMBL/GenBank/DDBJ databases">
        <authorList>
            <person name="Alioto T."/>
            <person name="Alioto T."/>
            <person name="Gomez Garrido J."/>
        </authorList>
    </citation>
    <scope>NUCLEOTIDE SEQUENCE</scope>
    <source>
        <strain evidence="8">A484AB</strain>
    </source>
</reference>
<proteinExistence type="predicted"/>
<evidence type="ECO:0000256" key="6">
    <source>
        <dbReference type="PROSITE-ProRule" id="PRU01172"/>
    </source>
</evidence>
<dbReference type="OrthoDB" id="547680at2759"/>
<feature type="non-terminal residue" evidence="8">
    <location>
        <position position="219"/>
    </location>
</feature>
<protein>
    <recommendedName>
        <fullName evidence="7">Pentraxin (PTX) domain-containing protein</fullName>
    </recommendedName>
</protein>
<evidence type="ECO:0000259" key="7">
    <source>
        <dbReference type="PROSITE" id="PS51828"/>
    </source>
</evidence>
<dbReference type="InterPro" id="IPR051360">
    <property type="entry name" value="Neuronal_Pentraxin_Related"/>
</dbReference>
<dbReference type="Proteomes" id="UP001152795">
    <property type="component" value="Unassembled WGS sequence"/>
</dbReference>
<dbReference type="InterPro" id="IPR030476">
    <property type="entry name" value="Pentaxin_CS"/>
</dbReference>
<dbReference type="InterPro" id="IPR001759">
    <property type="entry name" value="PTX_dom"/>
</dbReference>
<evidence type="ECO:0000313" key="8">
    <source>
        <dbReference type="EMBL" id="CAB4034610.1"/>
    </source>
</evidence>
<dbReference type="PANTHER" id="PTHR19277">
    <property type="entry name" value="PENTRAXIN"/>
    <property type="match status" value="1"/>
</dbReference>
<dbReference type="SUPFAM" id="SSF49899">
    <property type="entry name" value="Concanavalin A-like lectins/glucanases"/>
    <property type="match status" value="1"/>
</dbReference>
<dbReference type="PRINTS" id="PR00895">
    <property type="entry name" value="PENTAXIN"/>
</dbReference>
<keyword evidence="9" id="KW-1185">Reference proteome</keyword>
<comment type="caution">
    <text evidence="6">Lacks conserved residue(s) required for the propagation of feature annotation.</text>
</comment>
<dbReference type="AlphaFoldDB" id="A0A6S7JZ45"/>
<evidence type="ECO:0000256" key="1">
    <source>
        <dbReference type="ARBA" id="ARBA00001913"/>
    </source>
</evidence>
<dbReference type="InterPro" id="IPR013320">
    <property type="entry name" value="ConA-like_dom_sf"/>
</dbReference>
<organism evidence="8 9">
    <name type="scientific">Paramuricea clavata</name>
    <name type="common">Red gorgonian</name>
    <name type="synonym">Violescent sea-whip</name>
    <dbReference type="NCBI Taxonomy" id="317549"/>
    <lineage>
        <taxon>Eukaryota</taxon>
        <taxon>Metazoa</taxon>
        <taxon>Cnidaria</taxon>
        <taxon>Anthozoa</taxon>
        <taxon>Octocorallia</taxon>
        <taxon>Malacalcyonacea</taxon>
        <taxon>Plexauridae</taxon>
        <taxon>Paramuricea</taxon>
    </lineage>
</organism>
<comment type="caution">
    <text evidence="8">The sequence shown here is derived from an EMBL/GenBank/DDBJ whole genome shotgun (WGS) entry which is preliminary data.</text>
</comment>